<dbReference type="InterPro" id="IPR036388">
    <property type="entry name" value="WH-like_DNA-bd_sf"/>
</dbReference>
<feature type="domain" description="RNA polymerase sigma factor 70 region 4 type 2" evidence="1">
    <location>
        <begin position="111"/>
        <end position="159"/>
    </location>
</feature>
<dbReference type="GO" id="GO:0016987">
    <property type="term" value="F:sigma factor activity"/>
    <property type="evidence" value="ECO:0007669"/>
    <property type="project" value="InterPro"/>
</dbReference>
<sequence length="173" mass="19766">MAQLSPELSVTDLGEATVLNYQKSRKIADKAYDRAKTSENEADKKVISGMVSDCEYVIEWLSTGRRPGNKRGIERRAAYQREKLMDPLMMQAYVQKGNAGSPSNLSDWERFQIEDALTGLSDRERECFVMSRGECFSYNDIAMMLDIKKSSVKEYVERAQVKISRNLQNSLFL</sequence>
<name>A0A1R1C7I6_PAEAM</name>
<dbReference type="EMBL" id="MRTJ01000001">
    <property type="protein sequence ID" value="OMF18103.1"/>
    <property type="molecule type" value="Genomic_DNA"/>
</dbReference>
<proteinExistence type="predicted"/>
<evidence type="ECO:0000313" key="3">
    <source>
        <dbReference type="Proteomes" id="UP000187134"/>
    </source>
</evidence>
<evidence type="ECO:0000313" key="2">
    <source>
        <dbReference type="EMBL" id="OMF18103.1"/>
    </source>
</evidence>
<dbReference type="Proteomes" id="UP000187134">
    <property type="component" value="Unassembled WGS sequence"/>
</dbReference>
<dbReference type="AlphaFoldDB" id="A0A1R1C7I6"/>
<dbReference type="Gene3D" id="1.10.10.10">
    <property type="entry name" value="Winged helix-like DNA-binding domain superfamily/Winged helix DNA-binding domain"/>
    <property type="match status" value="1"/>
</dbReference>
<reference evidence="2 3" key="1">
    <citation type="submission" date="2016-11" db="EMBL/GenBank/DDBJ databases">
        <title>Paenibacillus species isolates.</title>
        <authorList>
            <person name="Beno S.M."/>
        </authorList>
    </citation>
    <scope>NUCLEOTIDE SEQUENCE [LARGE SCALE GENOMIC DNA]</scope>
    <source>
        <strain evidence="2 3">FSL H8-0246</strain>
    </source>
</reference>
<protein>
    <submittedName>
        <fullName evidence="2">RNA polymerase subunit sigma-24</fullName>
    </submittedName>
</protein>
<dbReference type="InterPro" id="IPR013324">
    <property type="entry name" value="RNA_pol_sigma_r3/r4-like"/>
</dbReference>
<dbReference type="CDD" id="cd06171">
    <property type="entry name" value="Sigma70_r4"/>
    <property type="match status" value="1"/>
</dbReference>
<gene>
    <name evidence="2" type="ORF">BK131_04465</name>
</gene>
<accession>A0A1R1C7I6</accession>
<dbReference type="Pfam" id="PF08281">
    <property type="entry name" value="Sigma70_r4_2"/>
    <property type="match status" value="1"/>
</dbReference>
<comment type="caution">
    <text evidence="2">The sequence shown here is derived from an EMBL/GenBank/DDBJ whole genome shotgun (WGS) entry which is preliminary data.</text>
</comment>
<dbReference type="NCBIfam" id="NF005385">
    <property type="entry name" value="PRK06930.1"/>
    <property type="match status" value="1"/>
</dbReference>
<dbReference type="InterPro" id="IPR013249">
    <property type="entry name" value="RNA_pol_sigma70_r4_t2"/>
</dbReference>
<evidence type="ECO:0000259" key="1">
    <source>
        <dbReference type="Pfam" id="PF08281"/>
    </source>
</evidence>
<dbReference type="SUPFAM" id="SSF88659">
    <property type="entry name" value="Sigma3 and sigma4 domains of RNA polymerase sigma factors"/>
    <property type="match status" value="1"/>
</dbReference>
<organism evidence="2 3">
    <name type="scientific">Paenibacillus amylolyticus</name>
    <dbReference type="NCBI Taxonomy" id="1451"/>
    <lineage>
        <taxon>Bacteria</taxon>
        <taxon>Bacillati</taxon>
        <taxon>Bacillota</taxon>
        <taxon>Bacilli</taxon>
        <taxon>Bacillales</taxon>
        <taxon>Paenibacillaceae</taxon>
        <taxon>Paenibacillus</taxon>
    </lineage>
</organism>
<dbReference type="GO" id="GO:0006352">
    <property type="term" value="P:DNA-templated transcription initiation"/>
    <property type="evidence" value="ECO:0007669"/>
    <property type="project" value="InterPro"/>
</dbReference>
<dbReference type="GO" id="GO:0003677">
    <property type="term" value="F:DNA binding"/>
    <property type="evidence" value="ECO:0007669"/>
    <property type="project" value="InterPro"/>
</dbReference>